<dbReference type="EMBL" id="CP081869">
    <property type="protein sequence ID" value="QZN99144.1"/>
    <property type="molecule type" value="Genomic_DNA"/>
</dbReference>
<dbReference type="SUPFAM" id="SSF46785">
    <property type="entry name" value="Winged helix' DNA-binding domain"/>
    <property type="match status" value="1"/>
</dbReference>
<dbReference type="AlphaFoldDB" id="A0A9E6R8A6"/>
<evidence type="ECO:0000313" key="1">
    <source>
        <dbReference type="EMBL" id="QZN99144.1"/>
    </source>
</evidence>
<organism evidence="1 2">
    <name type="scientific">Chenggangzhangella methanolivorans</name>
    <dbReference type="NCBI Taxonomy" id="1437009"/>
    <lineage>
        <taxon>Bacteria</taxon>
        <taxon>Pseudomonadati</taxon>
        <taxon>Pseudomonadota</taxon>
        <taxon>Alphaproteobacteria</taxon>
        <taxon>Hyphomicrobiales</taxon>
        <taxon>Methylopilaceae</taxon>
        <taxon>Chenggangzhangella</taxon>
    </lineage>
</organism>
<evidence type="ECO:0000313" key="2">
    <source>
        <dbReference type="Proteomes" id="UP000825701"/>
    </source>
</evidence>
<dbReference type="Proteomes" id="UP000825701">
    <property type="component" value="Chromosome"/>
</dbReference>
<dbReference type="InterPro" id="IPR036390">
    <property type="entry name" value="WH_DNA-bd_sf"/>
</dbReference>
<protein>
    <submittedName>
        <fullName evidence="1">ArsR family transcriptional regulator</fullName>
    </submittedName>
</protein>
<accession>A0A9E6R8A6</accession>
<dbReference type="Gene3D" id="1.10.10.10">
    <property type="entry name" value="Winged helix-like DNA-binding domain superfamily/Winged helix DNA-binding domain"/>
    <property type="match status" value="1"/>
</dbReference>
<dbReference type="InterPro" id="IPR036388">
    <property type="entry name" value="WH-like_DNA-bd_sf"/>
</dbReference>
<reference evidence="1" key="1">
    <citation type="submission" date="2021-08" db="EMBL/GenBank/DDBJ databases">
        <authorList>
            <person name="Zhang H."/>
            <person name="Xu M."/>
            <person name="Yu Z."/>
            <person name="Yang L."/>
            <person name="Cai Y."/>
        </authorList>
    </citation>
    <scope>NUCLEOTIDE SEQUENCE</scope>
    <source>
        <strain evidence="1">CHL1</strain>
    </source>
</reference>
<sequence>MRQLSEAELVLKALTSRNIDIIATINGDAPESIAELARILGRSQSNVSRSLVPLVKLGIISLEGGRPKRPRLCRGSICLDLSEIQSSRVSGKVPRPDTS</sequence>
<dbReference type="KEGG" id="cmet:K6K41_20235"/>
<dbReference type="RefSeq" id="WP_378149312.1">
    <property type="nucleotide sequence ID" value="NZ_CP081869.1"/>
</dbReference>
<keyword evidence="2" id="KW-1185">Reference proteome</keyword>
<name>A0A9E6R8A6_9HYPH</name>
<proteinExistence type="predicted"/>
<gene>
    <name evidence="1" type="ORF">K6K41_20235</name>
</gene>
<dbReference type="Pfam" id="PF25212">
    <property type="entry name" value="HVO_A0114"/>
    <property type="match status" value="1"/>
</dbReference>